<feature type="region of interest" description="Disordered" evidence="18">
    <location>
        <begin position="1251"/>
        <end position="1294"/>
    </location>
</feature>
<keyword evidence="14" id="KW-1207">Sterol metabolism</keyword>
<dbReference type="SUPFAM" id="SSF69322">
    <property type="entry name" value="Tricorn protease domain 2"/>
    <property type="match status" value="1"/>
</dbReference>
<dbReference type="GO" id="GO:0032933">
    <property type="term" value="P:SREBP signaling pathway"/>
    <property type="evidence" value="ECO:0007669"/>
    <property type="project" value="InterPro"/>
</dbReference>
<feature type="compositionally biased region" description="Low complexity" evidence="18">
    <location>
        <begin position="1255"/>
        <end position="1267"/>
    </location>
</feature>
<evidence type="ECO:0000259" key="20">
    <source>
        <dbReference type="PROSITE" id="PS50156"/>
    </source>
</evidence>
<evidence type="ECO:0000256" key="6">
    <source>
        <dbReference type="ARBA" id="ARBA00022548"/>
    </source>
</evidence>
<feature type="repeat" description="WD" evidence="17">
    <location>
        <begin position="912"/>
        <end position="945"/>
    </location>
</feature>
<dbReference type="InterPro" id="IPR001680">
    <property type="entry name" value="WD40_rpt"/>
</dbReference>
<name>A0A2U3DW27_PURLI</name>
<feature type="domain" description="SSD" evidence="20">
    <location>
        <begin position="546"/>
        <end position="704"/>
    </location>
</feature>
<dbReference type="GO" id="GO:0008203">
    <property type="term" value="P:cholesterol metabolic process"/>
    <property type="evidence" value="ECO:0007669"/>
    <property type="project" value="UniProtKB-KW"/>
</dbReference>
<evidence type="ECO:0000256" key="8">
    <source>
        <dbReference type="ARBA" id="ARBA00022737"/>
    </source>
</evidence>
<dbReference type="GO" id="GO:0005789">
    <property type="term" value="C:endoplasmic reticulum membrane"/>
    <property type="evidence" value="ECO:0007669"/>
    <property type="project" value="InterPro"/>
</dbReference>
<evidence type="ECO:0000256" key="7">
    <source>
        <dbReference type="ARBA" id="ARBA00022574"/>
    </source>
</evidence>
<evidence type="ECO:0000256" key="15">
    <source>
        <dbReference type="ARBA" id="ARBA00023221"/>
    </source>
</evidence>
<organism evidence="21 22">
    <name type="scientific">Purpureocillium lilacinum</name>
    <name type="common">Paecilomyces lilacinus</name>
    <dbReference type="NCBI Taxonomy" id="33203"/>
    <lineage>
        <taxon>Eukaryota</taxon>
        <taxon>Fungi</taxon>
        <taxon>Dikarya</taxon>
        <taxon>Ascomycota</taxon>
        <taxon>Pezizomycotina</taxon>
        <taxon>Sordariomycetes</taxon>
        <taxon>Hypocreomycetidae</taxon>
        <taxon>Hypocreales</taxon>
        <taxon>Ophiocordycipitaceae</taxon>
        <taxon>Purpureocillium</taxon>
    </lineage>
</organism>
<keyword evidence="19" id="KW-1133">Transmembrane helix</keyword>
<reference evidence="21 22" key="1">
    <citation type="journal article" date="2016" name="Front. Microbiol.">
        <title>Genome and transcriptome sequences reveal the specific parasitism of the nematophagous Purpureocillium lilacinum 36-1.</title>
        <authorList>
            <person name="Xie J."/>
            <person name="Li S."/>
            <person name="Mo C."/>
            <person name="Xiao X."/>
            <person name="Peng D."/>
            <person name="Wang G."/>
            <person name="Xiao Y."/>
        </authorList>
    </citation>
    <scope>NUCLEOTIDE SEQUENCE [LARGE SCALE GENOMIC DNA]</scope>
    <source>
        <strain evidence="21 22">36-1</strain>
    </source>
</reference>
<dbReference type="GO" id="GO:0032934">
    <property type="term" value="F:sterol binding"/>
    <property type="evidence" value="ECO:0007669"/>
    <property type="project" value="InterPro"/>
</dbReference>
<feature type="transmembrane region" description="Helical" evidence="19">
    <location>
        <begin position="651"/>
        <end position="672"/>
    </location>
</feature>
<comment type="subcellular location">
    <subcellularLocation>
        <location evidence="3">Cytoplasmic vesicle</location>
        <location evidence="3">COPII-coated vesicle membrane</location>
        <topology evidence="3">Multi-pass membrane protein</topology>
    </subcellularLocation>
    <subcellularLocation>
        <location evidence="1">Endoplasmic reticulum</location>
    </subcellularLocation>
    <subcellularLocation>
        <location evidence="2">Golgi apparatus membrane</location>
    </subcellularLocation>
</comment>
<dbReference type="EMBL" id="LCWV01000025">
    <property type="protein sequence ID" value="PWI66460.1"/>
    <property type="molecule type" value="Genomic_DNA"/>
</dbReference>
<keyword evidence="9" id="KW-0256">Endoplasmic reticulum</keyword>
<feature type="transmembrane region" description="Helical" evidence="19">
    <location>
        <begin position="575"/>
        <end position="599"/>
    </location>
</feature>
<keyword evidence="13 19" id="KW-0472">Membrane</keyword>
<comment type="similarity">
    <text evidence="4">Belongs to the WD repeat SCAP family.</text>
</comment>
<evidence type="ECO:0000256" key="11">
    <source>
        <dbReference type="ARBA" id="ARBA00023098"/>
    </source>
</evidence>
<dbReference type="SMART" id="SM00320">
    <property type="entry name" value="WD40"/>
    <property type="match status" value="1"/>
</dbReference>
<evidence type="ECO:0000256" key="2">
    <source>
        <dbReference type="ARBA" id="ARBA00004394"/>
    </source>
</evidence>
<dbReference type="GO" id="GO:0032936">
    <property type="term" value="C:SREBP-SCAP complex"/>
    <property type="evidence" value="ECO:0007669"/>
    <property type="project" value="TreeGrafter"/>
</dbReference>
<feature type="transmembrane region" description="Helical" evidence="19">
    <location>
        <begin position="611"/>
        <end position="631"/>
    </location>
</feature>
<evidence type="ECO:0000256" key="4">
    <source>
        <dbReference type="ARBA" id="ARBA00007410"/>
    </source>
</evidence>
<evidence type="ECO:0000256" key="13">
    <source>
        <dbReference type="ARBA" id="ARBA00023136"/>
    </source>
</evidence>
<evidence type="ECO:0000313" key="22">
    <source>
        <dbReference type="Proteomes" id="UP000245956"/>
    </source>
</evidence>
<dbReference type="PROSITE" id="PS50156">
    <property type="entry name" value="SSD"/>
    <property type="match status" value="1"/>
</dbReference>
<evidence type="ECO:0000256" key="5">
    <source>
        <dbReference type="ARBA" id="ARBA00019541"/>
    </source>
</evidence>
<dbReference type="InterPro" id="IPR030225">
    <property type="entry name" value="SCAP"/>
</dbReference>
<evidence type="ECO:0000256" key="9">
    <source>
        <dbReference type="ARBA" id="ARBA00022824"/>
    </source>
</evidence>
<keyword evidence="8" id="KW-0677">Repeat</keyword>
<evidence type="ECO:0000256" key="14">
    <source>
        <dbReference type="ARBA" id="ARBA00023166"/>
    </source>
</evidence>
<evidence type="ECO:0000256" key="19">
    <source>
        <dbReference type="SAM" id="Phobius"/>
    </source>
</evidence>
<evidence type="ECO:0000256" key="3">
    <source>
        <dbReference type="ARBA" id="ARBA00004557"/>
    </source>
</evidence>
<keyword evidence="12" id="KW-0446">Lipid-binding</keyword>
<keyword evidence="11" id="KW-0443">Lipid metabolism</keyword>
<feature type="transmembrane region" description="Helical" evidence="19">
    <location>
        <begin position="299"/>
        <end position="321"/>
    </location>
</feature>
<dbReference type="GO" id="GO:0000139">
    <property type="term" value="C:Golgi membrane"/>
    <property type="evidence" value="ECO:0007669"/>
    <property type="project" value="UniProtKB-SubCell"/>
</dbReference>
<keyword evidence="7 17" id="KW-0853">WD repeat</keyword>
<evidence type="ECO:0000313" key="21">
    <source>
        <dbReference type="EMBL" id="PWI66460.1"/>
    </source>
</evidence>
<evidence type="ECO:0000256" key="16">
    <source>
        <dbReference type="ARBA" id="ARBA00045958"/>
    </source>
</evidence>
<dbReference type="InterPro" id="IPR053958">
    <property type="entry name" value="HMGCR/SNAP/NPC1-like_SSD"/>
</dbReference>
<dbReference type="Gene3D" id="2.130.10.10">
    <property type="entry name" value="YVTN repeat-like/Quinoprotein amine dehydrogenase"/>
    <property type="match status" value="1"/>
</dbReference>
<evidence type="ECO:0000256" key="1">
    <source>
        <dbReference type="ARBA" id="ARBA00004240"/>
    </source>
</evidence>
<dbReference type="PANTHER" id="PTHR46378">
    <property type="entry name" value="STEROL REGULATORY ELEMENT-BINDING PROTEIN CLEAVAGE-ACTIVATING PROTEIN"/>
    <property type="match status" value="1"/>
</dbReference>
<dbReference type="Pfam" id="PF12349">
    <property type="entry name" value="Sterol-sensing"/>
    <property type="match status" value="1"/>
</dbReference>
<keyword evidence="19" id="KW-0812">Transmembrane</keyword>
<dbReference type="GO" id="GO:0012507">
    <property type="term" value="C:ER to Golgi transport vesicle membrane"/>
    <property type="evidence" value="ECO:0007669"/>
    <property type="project" value="UniProtKB-SubCell"/>
</dbReference>
<evidence type="ECO:0000256" key="17">
    <source>
        <dbReference type="PROSITE-ProRule" id="PRU00221"/>
    </source>
</evidence>
<evidence type="ECO:0000256" key="12">
    <source>
        <dbReference type="ARBA" id="ARBA00023121"/>
    </source>
</evidence>
<feature type="transmembrane region" description="Helical" evidence="19">
    <location>
        <begin position="750"/>
        <end position="768"/>
    </location>
</feature>
<sequence>MLYISSNKDILYALQFPSSSSRKGPRSDAGAVKSVPFFLGHEPALLIRGTGLRHACRHRRQQAVSKHRGHTISVKYTVPETPSPRGWPPQRSAGTWYRDRSTLPVPTSVTSPDAHFLTWSSFAPTAPILLPPSIRRSQQQALRRRLCPQVRPVGLVSLARPLNSPAPSALPKPRLKPVFTHESMSAPVSAEVAVADEPHCQLRSRAVGPDRVDRCACATGLGAPSTEHGARSTAHTASSPRTVHLLLSAGCRFCGRHQLTMIWYLLYPLRGTTEAPVLPPTHPLYSLPARYGRYAARHVVTTLLISAAVATILIYPIPFLFTSDFINAASNLPHHVWTVAQPLSYRAAAEPDIIMRSIWVHAGYMEALNTDLLMSALDLQDELLGMTKNFRPATARGVHVGDVHDGALTLTQRDAFHVANGLTNQSWFFHSPLLYWRCSRERILADPDILVTINDKKNQSTSANVTLRHSIVFSGKRFEDRRVVAADALVITLLHLRDSPIGRQWESRALGLPQKVGDKWNIYPSDGHATRSQLYEFQFRPISMQDMASLAIAYGLTFLYFLVSLSKLMAVKSKFGLMVTIATQIFFATMSSFTVCAIFNIDLSRIPRAAYPVVILAMSLEHIFRLINAVILTPFEDSVSNRIGQAFGQTAYTALATTLQNVVILTVLSRLVSQGVSEFCVFAAIAIVFDFFYLCTFFLAVLSVDVRRMELGDALTKATMRHNRRVGESRSCRSWLDRMLQGRVAMSTRIAGTIVMFGFVLIAQWHFFGDEGLFKKLIGSWTGSDLHVEDPESSLLEDIHQARSPRSWLRMQDHETAQEVINIIKPSSYSYTARVYEPLVFVLKGSDRTPRSKEPTLLPAAYDFIHHELARFVVIVVVVVAALRLLTNYLLWEDEDDRESNAGPMMSVKSLAQGHRLDIVSMTSSNDGHIVSVSLDCTIRVWSVRGTGTSYVIARGEEAAATLCPVITMAVDAKSKWLAFLSRPKRSEHPTVSFWNLDDRAWGSSVSVPTSRHRPAAFFFDPCASDSEPQIFIVHADGTLTSASARTSTESEAVAIFPQGLTCARLGTAKKDPGRARPTTTIMAVTRQGDVHLAAHENGVWASQRLAIEGLGESGSHFIEFLQSLNLYLVSGSNCVYLVSGHDGSVIQTLQTERMLPRPLKCAFSCHQQSEPDTIGLTWVALGYVEADSRDLILHTFVPPEDSDAIYLRMPNDECNSDWCAWESSKQTKKRISNPGLWDMVSDGSLIGVRRKQHSGSAGSDDSGAPGLRNRQARRGSGQDPFDRWEVWTASPGGRSEADECQRLVEKGEEAKHLLITELGPKARVGLNSVAFAFGDMIKLVVLGATARLEEKDDDQARDSTLSAGGRRRKAGAGTKGRVSLIDPSIRDWGAGRLGWDLGRLKREYGGHGYGFTSRVGAVGVVWFLSRVEAMRVQTSATKWAGLDRQSLSLSLSLRSKKAISFNDVVRQSGHGGSKVAGNGARAAAQGEKKKREAGGGGGMSKNGGPERLSGRDDAVLHCTSEGRGPARPHNGPHVLALPCGGAVLSPIVGAGRRWMALDAGGRLVVVCCWAMKAGRTTHWQHMRVFGGIGYRFTSTKCDALYIWLLQHVEGQRLPVPFTKYGVRTVPFPAAAAERWVNYTSGNPASNKLIWPRPLPPGLVSLDTTQARPVQLPRELLLPPSISILLFLAHLAVTNPPSYAPYRQVSLVCSSPAELIASSSSPATAHSVLRHTFVPIEVNSKQARRYLTPVLPSQTSFCFLFCTSHPESPHRSLPTLTSMPQLRDRYYYESSILAIGDGHCSLSRYYDVPENGAAAVQHDPLQQPTLRVTSSLQRHATCPAVQTFQCLAVRPRPGHDGQSGSSLDLGI</sequence>
<evidence type="ECO:0000256" key="10">
    <source>
        <dbReference type="ARBA" id="ARBA00023034"/>
    </source>
</evidence>
<proteinExistence type="inferred from homology"/>
<keyword evidence="10" id="KW-0333">Golgi apparatus</keyword>
<dbReference type="InterPro" id="IPR015943">
    <property type="entry name" value="WD40/YVTN_repeat-like_dom_sf"/>
</dbReference>
<feature type="transmembrane region" description="Helical" evidence="19">
    <location>
        <begin position="872"/>
        <end position="892"/>
    </location>
</feature>
<keyword evidence="6" id="KW-0153">Cholesterol metabolism</keyword>
<keyword evidence="15" id="KW-0753">Steroid metabolism</keyword>
<dbReference type="PANTHER" id="PTHR46378:SF1">
    <property type="entry name" value="STEROL REGULATORY ELEMENT-BINDING PROTEIN CLEAVAGE-ACTIVATING PROTEIN"/>
    <property type="match status" value="1"/>
</dbReference>
<comment type="function">
    <text evidence="16">Escort protein required for cholesterol as well as lipid homeostasis. Regulates export of the SCAP-SREBP complex from the endoplasmic reticulum to the Golgi upon low cholesterol, thereby regulating the processing of sterol regulatory element-binding proteins (SREBPs) SREBF1/SREBP1 and SREBF2/SREBP2. At high sterol concentrations, formation of a ternary complex with INSIG (INSIG1 or INSIG2) leads to mask the ER export signal in SCAP, promoting retention of the complex in the endoplasmic reticulum. Low sterol concentrations trigger release of INSIG, a conformational change in the SSD domain of SCAP, unmasking of the ER export signal, promoting recruitment into COPII-coated vesicles and transport of the SCAP-SREBP to the Golgi: in the Golgi, SREBPs are then processed, releasing the transcription factor fragment of SREBPs from the membrane, its import into the nucleus and up-regulation of LDLR, INSIG1 and the mevalonate pathway. Binds cholesterol via its SSD domain.</text>
</comment>
<protein>
    <recommendedName>
        <fullName evidence="5">Sterol regulatory element-binding protein cleavage-activating protein</fullName>
    </recommendedName>
</protein>
<dbReference type="GO" id="GO:0045540">
    <property type="term" value="P:regulation of cholesterol biosynthetic process"/>
    <property type="evidence" value="ECO:0007669"/>
    <property type="project" value="TreeGrafter"/>
</dbReference>
<dbReference type="InterPro" id="IPR000731">
    <property type="entry name" value="SSD"/>
</dbReference>
<evidence type="ECO:0000256" key="18">
    <source>
        <dbReference type="SAM" id="MobiDB-lite"/>
    </source>
</evidence>
<feature type="region of interest" description="Disordered" evidence="18">
    <location>
        <begin position="1352"/>
        <end position="1376"/>
    </location>
</feature>
<feature type="transmembrane region" description="Helical" evidence="19">
    <location>
        <begin position="547"/>
        <end position="563"/>
    </location>
</feature>
<gene>
    <name evidence="21" type="ORF">PCL_05158</name>
</gene>
<dbReference type="Proteomes" id="UP000245956">
    <property type="component" value="Unassembled WGS sequence"/>
</dbReference>
<feature type="region of interest" description="Disordered" evidence="18">
    <location>
        <begin position="1470"/>
        <end position="1512"/>
    </location>
</feature>
<comment type="caution">
    <text evidence="21">The sequence shown here is derived from an EMBL/GenBank/DDBJ whole genome shotgun (WGS) entry which is preliminary data.</text>
</comment>
<dbReference type="PROSITE" id="PS50082">
    <property type="entry name" value="WD_REPEATS_2"/>
    <property type="match status" value="1"/>
</dbReference>
<feature type="transmembrane region" description="Helical" evidence="19">
    <location>
        <begin position="679"/>
        <end position="702"/>
    </location>
</feature>
<accession>A0A2U3DW27</accession>